<name>A0A4Y3RBX1_STRCI</name>
<dbReference type="FunFam" id="3.40.50.300:FF:000216">
    <property type="entry name" value="Type VII secretion ATPase EccA"/>
    <property type="match status" value="1"/>
</dbReference>
<dbReference type="Pfam" id="PF17866">
    <property type="entry name" value="AAA_lid_6"/>
    <property type="match status" value="1"/>
</dbReference>
<dbReference type="InterPro" id="IPR011050">
    <property type="entry name" value="Pectin_lyase_fold/virulence"/>
</dbReference>
<feature type="compositionally biased region" description="Gly residues" evidence="4">
    <location>
        <begin position="625"/>
        <end position="637"/>
    </location>
</feature>
<comment type="similarity">
    <text evidence="1">Belongs to the CbxX/CfxQ family.</text>
</comment>
<dbReference type="GO" id="GO:0016887">
    <property type="term" value="F:ATP hydrolysis activity"/>
    <property type="evidence" value="ECO:0007669"/>
    <property type="project" value="InterPro"/>
</dbReference>
<dbReference type="AlphaFoldDB" id="A0A4Y3RBX1"/>
<dbReference type="Gene3D" id="3.40.50.300">
    <property type="entry name" value="P-loop containing nucleotide triphosphate hydrolases"/>
    <property type="match status" value="1"/>
</dbReference>
<dbReference type="InterPro" id="IPR041627">
    <property type="entry name" value="AAA_lid_6"/>
</dbReference>
<evidence type="ECO:0000313" key="6">
    <source>
        <dbReference type="EMBL" id="GEB54193.1"/>
    </source>
</evidence>
<accession>A0A4Y3RBX1</accession>
<dbReference type="Gene3D" id="1.10.8.60">
    <property type="match status" value="1"/>
</dbReference>
<evidence type="ECO:0000256" key="2">
    <source>
        <dbReference type="ARBA" id="ARBA00022741"/>
    </source>
</evidence>
<gene>
    <name evidence="6" type="ORF">SCA03_67440</name>
</gene>
<dbReference type="SMART" id="SM00710">
    <property type="entry name" value="PbH1"/>
    <property type="match status" value="11"/>
</dbReference>
<evidence type="ECO:0000256" key="1">
    <source>
        <dbReference type="ARBA" id="ARBA00010378"/>
    </source>
</evidence>
<dbReference type="Proteomes" id="UP000319210">
    <property type="component" value="Unassembled WGS sequence"/>
</dbReference>
<dbReference type="InterPro" id="IPR000641">
    <property type="entry name" value="CbxX/CfxQ"/>
</dbReference>
<dbReference type="InterPro" id="IPR006626">
    <property type="entry name" value="PbH1"/>
</dbReference>
<feature type="domain" description="AAA+ ATPase" evidence="5">
    <location>
        <begin position="700"/>
        <end position="839"/>
    </location>
</feature>
<dbReference type="SUPFAM" id="SSF52540">
    <property type="entry name" value="P-loop containing nucleoside triphosphate hydrolases"/>
    <property type="match status" value="1"/>
</dbReference>
<dbReference type="InterPro" id="IPR039448">
    <property type="entry name" value="Beta_helix"/>
</dbReference>
<evidence type="ECO:0000313" key="7">
    <source>
        <dbReference type="Proteomes" id="UP000319210"/>
    </source>
</evidence>
<dbReference type="InterPro" id="IPR003593">
    <property type="entry name" value="AAA+_ATPase"/>
</dbReference>
<dbReference type="GO" id="GO:0005524">
    <property type="term" value="F:ATP binding"/>
    <property type="evidence" value="ECO:0007669"/>
    <property type="project" value="UniProtKB-KW"/>
</dbReference>
<keyword evidence="3" id="KW-0067">ATP-binding</keyword>
<evidence type="ECO:0000259" key="5">
    <source>
        <dbReference type="SMART" id="SM00382"/>
    </source>
</evidence>
<dbReference type="InterPro" id="IPR027417">
    <property type="entry name" value="P-loop_NTPase"/>
</dbReference>
<dbReference type="PRINTS" id="PR00819">
    <property type="entry name" value="CBXCFQXSUPER"/>
</dbReference>
<keyword evidence="2" id="KW-0547">Nucleotide-binding</keyword>
<dbReference type="RefSeq" id="WP_086815661.1">
    <property type="nucleotide sequence ID" value="NZ_BJMM01000088.1"/>
</dbReference>
<dbReference type="Pfam" id="PF00004">
    <property type="entry name" value="AAA"/>
    <property type="match status" value="1"/>
</dbReference>
<dbReference type="CDD" id="cd00009">
    <property type="entry name" value="AAA"/>
    <property type="match status" value="1"/>
</dbReference>
<organism evidence="6 7">
    <name type="scientific">Streptomyces cacaoi</name>
    <dbReference type="NCBI Taxonomy" id="1898"/>
    <lineage>
        <taxon>Bacteria</taxon>
        <taxon>Bacillati</taxon>
        <taxon>Actinomycetota</taxon>
        <taxon>Actinomycetes</taxon>
        <taxon>Kitasatosporales</taxon>
        <taxon>Streptomycetaceae</taxon>
        <taxon>Streptomyces</taxon>
    </lineage>
</organism>
<comment type="caution">
    <text evidence="6">The sequence shown here is derived from an EMBL/GenBank/DDBJ whole genome shotgun (WGS) entry which is preliminary data.</text>
</comment>
<dbReference type="InterPro" id="IPR050773">
    <property type="entry name" value="CbxX/CfxQ_RuBisCO_ESX"/>
</dbReference>
<dbReference type="PANTHER" id="PTHR43392">
    <property type="entry name" value="AAA-TYPE ATPASE FAMILY PROTEIN / ANKYRIN REPEAT FAMILY PROTEIN"/>
    <property type="match status" value="1"/>
</dbReference>
<feature type="compositionally biased region" description="Polar residues" evidence="4">
    <location>
        <begin position="235"/>
        <end position="244"/>
    </location>
</feature>
<proteinExistence type="inferred from homology"/>
<dbReference type="InterPro" id="IPR012334">
    <property type="entry name" value="Pectin_lyas_fold"/>
</dbReference>
<evidence type="ECO:0000256" key="4">
    <source>
        <dbReference type="SAM" id="MobiDB-lite"/>
    </source>
</evidence>
<evidence type="ECO:0000256" key="3">
    <source>
        <dbReference type="ARBA" id="ARBA00022840"/>
    </source>
</evidence>
<dbReference type="EMBL" id="BJMM01000088">
    <property type="protein sequence ID" value="GEB54193.1"/>
    <property type="molecule type" value="Genomic_DNA"/>
</dbReference>
<dbReference type="SMART" id="SM00382">
    <property type="entry name" value="AAA"/>
    <property type="match status" value="1"/>
</dbReference>
<dbReference type="SUPFAM" id="SSF51126">
    <property type="entry name" value="Pectin lyase-like"/>
    <property type="match status" value="3"/>
</dbReference>
<dbReference type="InterPro" id="IPR003959">
    <property type="entry name" value="ATPase_AAA_core"/>
</dbReference>
<keyword evidence="7" id="KW-1185">Reference proteome</keyword>
<feature type="region of interest" description="Disordered" evidence="4">
    <location>
        <begin position="623"/>
        <end position="650"/>
    </location>
</feature>
<dbReference type="Gene3D" id="2.160.20.10">
    <property type="entry name" value="Single-stranded right-handed beta-helix, Pectin lyase-like"/>
    <property type="match status" value="3"/>
</dbReference>
<dbReference type="PANTHER" id="PTHR43392:SF2">
    <property type="entry name" value="AAA-TYPE ATPASE FAMILY PROTEIN _ ANKYRIN REPEAT FAMILY PROTEIN"/>
    <property type="match status" value="1"/>
</dbReference>
<sequence length="931" mass="95918">MRAAARRVAPGSWGAHRTIGAAVRGAEPGAVITVQAGTYTESLVLDRDITLVAKGEVRLVSARGPAVTVHGGRAELRGFVVAAASPREAAVLVRAGEPVLRDCEIAGGRVEVSGNSAPLLADCAVRRAEGVALWLSGASRTVARNLTVGDCTGDGILADDEARAEVTDALFDGATGTAVVLSAGAHATLDRCEIRGGGVAGLLADGHATAVLRESRVHATAGPGVWLRGTAGRRQGTSAESTEQAEAGKAEAGRTGTSEKSAAAGAAEDRRGVRLRNCEIYRTAGAGVVAEGGSAVLLDGCHVHHTAGAAVLVTAEAAARLDEVRAVDCEDTALVVSGTGSATARECTLARTGANGLFAVGESEVSLASCTVQDTAYTAVHLGGGTRVRADACTVSGTPEYGLRVTERAELLAADCEIREAQLAGVSVDGGDAALRRCRVSGTGDGVVLRTSHRPLLADCEISAVSGTGVRIGRDTGGVLDEVTVAGSGSSGMLLEEGSTPVVDGGALREASGSGLVVRPGARPRLRGTTVESAAKNGVFVEEGGVATLEDCRIAGSGFPAVYAGARSRVVLRRCAVSGAEKDLLRDEEAEVFAEECSVEDVAEPVLPTLAPAEDGARVPAVAGAAGGAQGGGGGPADGKRGAAESAEEAAAAEERLAELHRELDRLVGLDGVKREIVTLTKLMQMVKVRQDAGLSPPPLSRHLVFAGNPGTGKTTVARLYGGFLAALGLLERGHLIEADRGDLVGEYVGHTAPKTTAVFRRALGGVLFIDEAYSLVPQGNITDFGSEAVSTLVKLMEDHRDEVVVIVAGYPGEMERLLESNAGLASRFTRTLRFDDYSSQELVSIVRHQADSHEYTFAPETEEALHAYFETVPRGDRFGNGRSARQVFQLMTERHAQRVAELDLTALDLASADSGVLTTLLPEDLPPPEA</sequence>
<protein>
    <submittedName>
        <fullName evidence="6">Sporulation protein</fullName>
    </submittedName>
</protein>
<feature type="region of interest" description="Disordered" evidence="4">
    <location>
        <begin position="226"/>
        <end position="267"/>
    </location>
</feature>
<dbReference type="Pfam" id="PF13229">
    <property type="entry name" value="Beta_helix"/>
    <property type="match status" value="3"/>
</dbReference>
<dbReference type="OrthoDB" id="9806903at2"/>
<reference evidence="6 7" key="1">
    <citation type="submission" date="2019-06" db="EMBL/GenBank/DDBJ databases">
        <title>Whole genome shotgun sequence of Streptomyces cacaoi subsp. cacaoi NBRC 12748.</title>
        <authorList>
            <person name="Hosoyama A."/>
            <person name="Uohara A."/>
            <person name="Ohji S."/>
            <person name="Ichikawa N."/>
        </authorList>
    </citation>
    <scope>NUCLEOTIDE SEQUENCE [LARGE SCALE GENOMIC DNA]</scope>
    <source>
        <strain evidence="6 7">NBRC 12748</strain>
    </source>
</reference>